<feature type="compositionally biased region" description="Low complexity" evidence="3">
    <location>
        <begin position="55"/>
        <end position="75"/>
    </location>
</feature>
<dbReference type="Gene3D" id="3.40.50.300">
    <property type="entry name" value="P-loop containing nucleotide triphosphate hydrolases"/>
    <property type="match status" value="1"/>
</dbReference>
<protein>
    <recommendedName>
        <fullName evidence="4">G domain-containing protein</fullName>
    </recommendedName>
</protein>
<dbReference type="Proteomes" id="UP001189429">
    <property type="component" value="Unassembled WGS sequence"/>
</dbReference>
<dbReference type="EMBL" id="CAUYUJ010016353">
    <property type="protein sequence ID" value="CAK0864314.1"/>
    <property type="molecule type" value="Genomic_DNA"/>
</dbReference>
<dbReference type="HAMAP" id="MF_00367">
    <property type="entry name" value="GTPase_Era"/>
    <property type="match status" value="1"/>
</dbReference>
<name>A0ABN9UW03_9DINO</name>
<keyword evidence="1" id="KW-0547">Nucleotide-binding</keyword>
<evidence type="ECO:0000259" key="4">
    <source>
        <dbReference type="Pfam" id="PF01926"/>
    </source>
</evidence>
<keyword evidence="6" id="KW-1185">Reference proteome</keyword>
<reference evidence="5" key="1">
    <citation type="submission" date="2023-10" db="EMBL/GenBank/DDBJ databases">
        <authorList>
            <person name="Chen Y."/>
            <person name="Shah S."/>
            <person name="Dougan E. K."/>
            <person name="Thang M."/>
            <person name="Chan C."/>
        </authorList>
    </citation>
    <scope>NUCLEOTIDE SEQUENCE [LARGE SCALE GENOMIC DNA]</scope>
</reference>
<dbReference type="Gene3D" id="3.30.300.20">
    <property type="match status" value="1"/>
</dbReference>
<feature type="domain" description="G" evidence="4">
    <location>
        <begin position="165"/>
        <end position="285"/>
    </location>
</feature>
<dbReference type="Pfam" id="PF01926">
    <property type="entry name" value="MMR_HSR1"/>
    <property type="match status" value="1"/>
</dbReference>
<dbReference type="InterPro" id="IPR006073">
    <property type="entry name" value="GTP-bd"/>
</dbReference>
<dbReference type="CDD" id="cd22534">
    <property type="entry name" value="KH-II_Era"/>
    <property type="match status" value="1"/>
</dbReference>
<feature type="compositionally biased region" description="Basic residues" evidence="3">
    <location>
        <begin position="76"/>
        <end position="86"/>
    </location>
</feature>
<dbReference type="InterPro" id="IPR027417">
    <property type="entry name" value="P-loop_NTPase"/>
</dbReference>
<keyword evidence="2" id="KW-0342">GTP-binding</keyword>
<feature type="compositionally biased region" description="Low complexity" evidence="3">
    <location>
        <begin position="1"/>
        <end position="12"/>
    </location>
</feature>
<evidence type="ECO:0000313" key="5">
    <source>
        <dbReference type="EMBL" id="CAK0864314.1"/>
    </source>
</evidence>
<feature type="non-terminal residue" evidence="5">
    <location>
        <position position="1"/>
    </location>
</feature>
<evidence type="ECO:0000313" key="6">
    <source>
        <dbReference type="Proteomes" id="UP001189429"/>
    </source>
</evidence>
<evidence type="ECO:0000256" key="1">
    <source>
        <dbReference type="ARBA" id="ARBA00022741"/>
    </source>
</evidence>
<sequence>GPPAGMAVALPPGLGPGGAGCGGHQCAAGALAMGRGRPGAEPLGARGGPPPPEEACPGRSAGAVAALAGTLAAGARRGRRRGHQRASRPPARWPARAAAVAAETATAADPEEDEDEMQGMMDELRSELRALQPEEADGPEVATDGAADAITDMTVDVSKIERSGQVCVMGVPNSGKSSLVNALVGAKVSIVSPKPNTTRQRVMGIALLSPRPGAPPNTQAVFQDTAGIMELAQGNLASEDVQQRQVAYKQKALFKQNPLHKAMVRTAWKTVKQMDAVFWVLDASKLRMYGDYFPETPMLDGVPVGPPTPDAWWLHPELREELGFLRRIRYKSLRKVHVVLNKVDLLPALEVDDPDGFISSVRERLAKDLGKNNEGEPLLGNFWPTSVLRNPDSLAPIKNWLCENLPMQSPVYPPSAVSDVPARVAASEITREKLFGVLKDELPYETTVVNAIWRESKDGVLKLGQKVVVKRQGQAFIVKGCLRQIAAAAEDEISETVNFGRPVELHFHIEVDPRWMEKQEYYDDVQGLLSQQSSLQAPQTS</sequence>
<dbReference type="InterPro" id="IPR009019">
    <property type="entry name" value="KH_sf_prok-type"/>
</dbReference>
<accession>A0ABN9UW03</accession>
<dbReference type="PANTHER" id="PTHR42698:SF2">
    <property type="entry name" value="GTPASE ERA-LIKE, CHLOROPLASTIC"/>
    <property type="match status" value="1"/>
</dbReference>
<proteinExistence type="inferred from homology"/>
<evidence type="ECO:0000256" key="3">
    <source>
        <dbReference type="SAM" id="MobiDB-lite"/>
    </source>
</evidence>
<dbReference type="PANTHER" id="PTHR42698">
    <property type="entry name" value="GTPASE ERA"/>
    <property type="match status" value="1"/>
</dbReference>
<comment type="caution">
    <text evidence="5">The sequence shown here is derived from an EMBL/GenBank/DDBJ whole genome shotgun (WGS) entry which is preliminary data.</text>
</comment>
<evidence type="ECO:0000256" key="2">
    <source>
        <dbReference type="ARBA" id="ARBA00023134"/>
    </source>
</evidence>
<organism evidence="5 6">
    <name type="scientific">Prorocentrum cordatum</name>
    <dbReference type="NCBI Taxonomy" id="2364126"/>
    <lineage>
        <taxon>Eukaryota</taxon>
        <taxon>Sar</taxon>
        <taxon>Alveolata</taxon>
        <taxon>Dinophyceae</taxon>
        <taxon>Prorocentrales</taxon>
        <taxon>Prorocentraceae</taxon>
        <taxon>Prorocentrum</taxon>
    </lineage>
</organism>
<dbReference type="SUPFAM" id="SSF54814">
    <property type="entry name" value="Prokaryotic type KH domain (KH-domain type II)"/>
    <property type="match status" value="1"/>
</dbReference>
<dbReference type="InterPro" id="IPR005662">
    <property type="entry name" value="GTPase_Era-like"/>
</dbReference>
<feature type="compositionally biased region" description="Low complexity" evidence="3">
    <location>
        <begin position="87"/>
        <end position="108"/>
    </location>
</feature>
<feature type="region of interest" description="Disordered" evidence="3">
    <location>
        <begin position="1"/>
        <end position="116"/>
    </location>
</feature>
<dbReference type="InterPro" id="IPR015946">
    <property type="entry name" value="KH_dom-like_a/b"/>
</dbReference>
<feature type="compositionally biased region" description="Low complexity" evidence="3">
    <location>
        <begin position="24"/>
        <end position="44"/>
    </location>
</feature>
<gene>
    <name evidence="5" type="ORF">PCOR1329_LOCUS52237</name>
</gene>
<dbReference type="SUPFAM" id="SSF52540">
    <property type="entry name" value="P-loop containing nucleoside triphosphate hydrolases"/>
    <property type="match status" value="1"/>
</dbReference>